<evidence type="ECO:0000313" key="3">
    <source>
        <dbReference type="Proteomes" id="UP000190867"/>
    </source>
</evidence>
<comment type="caution">
    <text evidence="2">The sequence shown here is derived from an EMBL/GenBank/DDBJ whole genome shotgun (WGS) entry which is preliminary data.</text>
</comment>
<name>A0A1T0AR91_9PAST</name>
<dbReference type="AlphaFoldDB" id="A0A1T0AR91"/>
<evidence type="ECO:0000256" key="1">
    <source>
        <dbReference type="SAM" id="SignalP"/>
    </source>
</evidence>
<feature type="chain" id="PRO_5012255994" evidence="1">
    <location>
        <begin position="21"/>
        <end position="160"/>
    </location>
</feature>
<protein>
    <submittedName>
        <fullName evidence="2">Uncharacterized protein</fullName>
    </submittedName>
</protein>
<dbReference type="Proteomes" id="UP000190867">
    <property type="component" value="Unassembled WGS sequence"/>
</dbReference>
<evidence type="ECO:0000313" key="2">
    <source>
        <dbReference type="EMBL" id="OOR98689.1"/>
    </source>
</evidence>
<dbReference type="EMBL" id="MUYA01000009">
    <property type="protein sequence ID" value="OOR98689.1"/>
    <property type="molecule type" value="Genomic_DNA"/>
</dbReference>
<keyword evidence="1" id="KW-0732">Signal</keyword>
<feature type="signal peptide" evidence="1">
    <location>
        <begin position="1"/>
        <end position="20"/>
    </location>
</feature>
<reference evidence="2 3" key="1">
    <citation type="submission" date="2017-02" db="EMBL/GenBank/DDBJ databases">
        <title>Draft genome sequence of Haemophilus paracuniculus CCUG 43573 type strain.</title>
        <authorList>
            <person name="Engstrom-Jakobsson H."/>
            <person name="Salva-Serra F."/>
            <person name="Thorell K."/>
            <person name="Gonzales-Siles L."/>
            <person name="Karlsson R."/>
            <person name="Boulund F."/>
            <person name="Engstrand L."/>
            <person name="Kristiansson E."/>
            <person name="Moore E."/>
        </authorList>
    </citation>
    <scope>NUCLEOTIDE SEQUENCE [LARGE SCALE GENOMIC DNA]</scope>
    <source>
        <strain evidence="2 3">CCUG 43573</strain>
    </source>
</reference>
<keyword evidence="3" id="KW-1185">Reference proteome</keyword>
<dbReference type="STRING" id="734.B0187_07335"/>
<accession>A0A1T0AR91</accession>
<organism evidence="2 3">
    <name type="scientific">Haemophilus paracuniculus</name>
    <dbReference type="NCBI Taxonomy" id="734"/>
    <lineage>
        <taxon>Bacteria</taxon>
        <taxon>Pseudomonadati</taxon>
        <taxon>Pseudomonadota</taxon>
        <taxon>Gammaproteobacteria</taxon>
        <taxon>Pasteurellales</taxon>
        <taxon>Pasteurellaceae</taxon>
        <taxon>Haemophilus</taxon>
    </lineage>
</organism>
<sequence>MKWFKLGFMLFSLIGSIANASDTFAPPVKLTPKLEKQFDNTELNIVANNRNMLANTNKVKNGKISFFDNNMVSYLRYLSREVDKIEKGNYNKALLHTIRATGKGLIRNAKTFQVALDNRRNEFTPQQYNEIKAKIENMGGYGVYIRNTAIDTGIKYYPND</sequence>
<dbReference type="RefSeq" id="WP_078237217.1">
    <property type="nucleotide sequence ID" value="NZ_MUYA01000009.1"/>
</dbReference>
<proteinExistence type="predicted"/>
<gene>
    <name evidence="2" type="ORF">B0187_07335</name>
</gene>